<evidence type="ECO:0000256" key="7">
    <source>
        <dbReference type="ARBA" id="ARBA00022729"/>
    </source>
</evidence>
<organism evidence="18 19">
    <name type="scientific">Dicentrarchus labrax</name>
    <name type="common">European seabass</name>
    <name type="synonym">Morone labrax</name>
    <dbReference type="NCBI Taxonomy" id="13489"/>
    <lineage>
        <taxon>Eukaryota</taxon>
        <taxon>Metazoa</taxon>
        <taxon>Chordata</taxon>
        <taxon>Craniata</taxon>
        <taxon>Vertebrata</taxon>
        <taxon>Euteleostomi</taxon>
        <taxon>Actinopterygii</taxon>
        <taxon>Neopterygii</taxon>
        <taxon>Teleostei</taxon>
        <taxon>Neoteleostei</taxon>
        <taxon>Acanthomorphata</taxon>
        <taxon>Eupercaria</taxon>
        <taxon>Moronidae</taxon>
        <taxon>Dicentrarchus</taxon>
    </lineage>
</organism>
<protein>
    <recommendedName>
        <fullName evidence="5">Cathepsin D</fullName>
        <ecNumber evidence="4">3.4.23.5</ecNumber>
    </recommendedName>
</protein>
<dbReference type="InterPro" id="IPR021109">
    <property type="entry name" value="Peptidase_aspartic_dom_sf"/>
</dbReference>
<feature type="active site" evidence="14">
    <location>
        <position position="89"/>
    </location>
</feature>
<evidence type="ECO:0000256" key="4">
    <source>
        <dbReference type="ARBA" id="ARBA00011930"/>
    </source>
</evidence>
<keyword evidence="10" id="KW-0865">Zymogen</keyword>
<accession>A0A8C4I402</accession>
<evidence type="ECO:0000256" key="6">
    <source>
        <dbReference type="ARBA" id="ARBA00022670"/>
    </source>
</evidence>
<keyword evidence="19" id="KW-1185">Reference proteome</keyword>
<keyword evidence="12" id="KW-0325">Glycoprotein</keyword>
<keyword evidence="8 16" id="KW-0064">Aspartyl protease</keyword>
<dbReference type="PROSITE" id="PS51767">
    <property type="entry name" value="PEPTIDASE_A1"/>
    <property type="match status" value="1"/>
</dbReference>
<evidence type="ECO:0000256" key="1">
    <source>
        <dbReference type="ARBA" id="ARBA00000585"/>
    </source>
</evidence>
<dbReference type="FunFam" id="2.60.40.1960:FF:000001">
    <property type="entry name" value="Cathepsin D"/>
    <property type="match status" value="1"/>
</dbReference>
<dbReference type="GeneTree" id="ENSGT00940000155733"/>
<comment type="subcellular location">
    <subcellularLocation>
        <location evidence="2">Lysosome</location>
    </subcellularLocation>
</comment>
<name>A0A8C4I402_DICLA</name>
<dbReference type="PANTHER" id="PTHR47966">
    <property type="entry name" value="BETA-SITE APP-CLEAVING ENZYME, ISOFORM A-RELATED"/>
    <property type="match status" value="1"/>
</dbReference>
<dbReference type="SUPFAM" id="SSF50630">
    <property type="entry name" value="Acid proteases"/>
    <property type="match status" value="1"/>
</dbReference>
<keyword evidence="13" id="KW-0458">Lysosome</keyword>
<gene>
    <name evidence="18" type="primary">ctsd</name>
</gene>
<dbReference type="Gene3D" id="2.40.70.10">
    <property type="entry name" value="Acid Proteases"/>
    <property type="match status" value="3"/>
</dbReference>
<evidence type="ECO:0000256" key="11">
    <source>
        <dbReference type="ARBA" id="ARBA00023157"/>
    </source>
</evidence>
<keyword evidence="9 16" id="KW-0378">Hydrolase</keyword>
<evidence type="ECO:0000256" key="9">
    <source>
        <dbReference type="ARBA" id="ARBA00022801"/>
    </source>
</evidence>
<feature type="domain" description="Peptidase A1" evidence="17">
    <location>
        <begin position="71"/>
        <end position="361"/>
    </location>
</feature>
<evidence type="ECO:0000313" key="19">
    <source>
        <dbReference type="Proteomes" id="UP000694389"/>
    </source>
</evidence>
<comment type="catalytic activity">
    <reaction evidence="1">
        <text>Specificity similar to, but narrower than, that of pepsin A. Does not cleave the 4-Gln-|-His-5 bond in B chain of insulin.</text>
        <dbReference type="EC" id="3.4.23.5"/>
    </reaction>
</comment>
<dbReference type="Pfam" id="PF07966">
    <property type="entry name" value="A1_Propeptide"/>
    <property type="match status" value="1"/>
</dbReference>
<dbReference type="PRINTS" id="PR00792">
    <property type="entry name" value="PEPSIN"/>
</dbReference>
<dbReference type="PANTHER" id="PTHR47966:SF42">
    <property type="entry name" value="CATHEPSIN D"/>
    <property type="match status" value="1"/>
</dbReference>
<dbReference type="InterPro" id="IPR001461">
    <property type="entry name" value="Aspartic_peptidase_A1"/>
</dbReference>
<evidence type="ECO:0000256" key="8">
    <source>
        <dbReference type="ARBA" id="ARBA00022750"/>
    </source>
</evidence>
<dbReference type="InterPro" id="IPR012848">
    <property type="entry name" value="Aspartic_peptidase_N"/>
</dbReference>
<dbReference type="EC" id="3.4.23.5" evidence="4"/>
<dbReference type="FunFam" id="2.40.70.10:FF:000009">
    <property type="entry name" value="Aspartic proteinase A1"/>
    <property type="match status" value="1"/>
</dbReference>
<keyword evidence="11 15" id="KW-1015">Disulfide bond</keyword>
<dbReference type="GO" id="GO:0004190">
    <property type="term" value="F:aspartic-type endopeptidase activity"/>
    <property type="evidence" value="ECO:0007669"/>
    <property type="project" value="UniProtKB-KW"/>
</dbReference>
<comment type="similarity">
    <text evidence="3 16">Belongs to the peptidase A1 family.</text>
</comment>
<evidence type="ECO:0000313" key="18">
    <source>
        <dbReference type="Ensembl" id="ENSDLAP00005051144.1"/>
    </source>
</evidence>
<dbReference type="Gene3D" id="2.60.40.1960">
    <property type="match status" value="1"/>
</dbReference>
<keyword evidence="6 16" id="KW-0645">Protease</keyword>
<dbReference type="InterPro" id="IPR033121">
    <property type="entry name" value="PEPTIDASE_A1"/>
</dbReference>
<dbReference type="Pfam" id="PF00026">
    <property type="entry name" value="Asp"/>
    <property type="match status" value="2"/>
</dbReference>
<evidence type="ECO:0000256" key="13">
    <source>
        <dbReference type="ARBA" id="ARBA00023228"/>
    </source>
</evidence>
<dbReference type="InterPro" id="IPR001969">
    <property type="entry name" value="Aspartic_peptidase_AS"/>
</dbReference>
<reference evidence="18" key="2">
    <citation type="submission" date="2025-09" db="UniProtKB">
        <authorList>
            <consortium name="Ensembl"/>
        </authorList>
    </citation>
    <scope>IDENTIFICATION</scope>
</reference>
<dbReference type="GO" id="GO:0006508">
    <property type="term" value="P:proteolysis"/>
    <property type="evidence" value="ECO:0007669"/>
    <property type="project" value="UniProtKB-KW"/>
</dbReference>
<evidence type="ECO:0000256" key="14">
    <source>
        <dbReference type="PIRSR" id="PIRSR601461-1"/>
    </source>
</evidence>
<feature type="disulfide bond" evidence="15">
    <location>
        <begin position="267"/>
        <end position="271"/>
    </location>
</feature>
<evidence type="ECO:0000256" key="10">
    <source>
        <dbReference type="ARBA" id="ARBA00023145"/>
    </source>
</evidence>
<dbReference type="AlphaFoldDB" id="A0A8C4I402"/>
<proteinExistence type="inferred from homology"/>
<dbReference type="Ensembl" id="ENSDLAT00005054470.2">
    <property type="protein sequence ID" value="ENSDLAP00005051144.1"/>
    <property type="gene ID" value="ENSDLAG00005022128.2"/>
</dbReference>
<evidence type="ECO:0000256" key="15">
    <source>
        <dbReference type="PIRSR" id="PIRSR601461-2"/>
    </source>
</evidence>
<evidence type="ECO:0000256" key="2">
    <source>
        <dbReference type="ARBA" id="ARBA00004371"/>
    </source>
</evidence>
<feature type="active site" evidence="14">
    <location>
        <position position="276"/>
    </location>
</feature>
<keyword evidence="7" id="KW-0732">Signal</keyword>
<reference evidence="18" key="1">
    <citation type="submission" date="2025-08" db="UniProtKB">
        <authorList>
            <consortium name="Ensembl"/>
        </authorList>
    </citation>
    <scope>IDENTIFICATION</scope>
</reference>
<evidence type="ECO:0000259" key="17">
    <source>
        <dbReference type="PROSITE" id="PS51767"/>
    </source>
</evidence>
<dbReference type="Proteomes" id="UP000694389">
    <property type="component" value="Unassembled WGS sequence"/>
</dbReference>
<sequence>TAIAALCTVLAIFCNTIPLKKFRSIRRELTDSGKSVKELLADKHSLKYNFGFPASNEPTPETLKNYLDAQYYGEIGLGTPSQIFTVVFDTGSSNLWVPSIHCSILDIACLLHHKYNSAKSSTYVQNGTAFAIQYGSGSLSGYLSQDTCTIGDISVEKQLFGEAIKQPGVAFIAAKFDGILGMAYPRISVDGVAPVFDNIMSQKKVEKNVFSFYLNRNPDTDPGGELLLGGTDPKYYSGDFNYVNISRQAYWQIHMDGMMVGSQLSLCKSGCEAIVDTGTSLITGPSAEVKSLQKAIGAIPLPGGGRFVVTQAGKTMCLSGFMGLDIPAPAGPLWILGDVFIGQYYTVFDRENNRVGFAKSK</sequence>
<dbReference type="PROSITE" id="PS00141">
    <property type="entry name" value="ASP_PROTEASE"/>
    <property type="match status" value="2"/>
</dbReference>
<evidence type="ECO:0000256" key="16">
    <source>
        <dbReference type="RuleBase" id="RU000454"/>
    </source>
</evidence>
<evidence type="ECO:0000256" key="3">
    <source>
        <dbReference type="ARBA" id="ARBA00007447"/>
    </source>
</evidence>
<evidence type="ECO:0000256" key="5">
    <source>
        <dbReference type="ARBA" id="ARBA00015582"/>
    </source>
</evidence>
<dbReference type="GO" id="GO:0005764">
    <property type="term" value="C:lysosome"/>
    <property type="evidence" value="ECO:0007669"/>
    <property type="project" value="UniProtKB-SubCell"/>
</dbReference>
<evidence type="ECO:0000256" key="12">
    <source>
        <dbReference type="ARBA" id="ARBA00023180"/>
    </source>
</evidence>
<feature type="disulfide bond" evidence="15">
    <location>
        <begin position="102"/>
        <end position="109"/>
    </location>
</feature>